<keyword evidence="2" id="KW-0472">Membrane</keyword>
<evidence type="ECO:0000313" key="3">
    <source>
        <dbReference type="EMBL" id="PWN34335.1"/>
    </source>
</evidence>
<dbReference type="AlphaFoldDB" id="A0A316VFS7"/>
<protein>
    <submittedName>
        <fullName evidence="3">Uncharacterized protein</fullName>
    </submittedName>
</protein>
<keyword evidence="2" id="KW-1133">Transmembrane helix</keyword>
<feature type="transmembrane region" description="Helical" evidence="2">
    <location>
        <begin position="226"/>
        <end position="250"/>
    </location>
</feature>
<keyword evidence="2" id="KW-0812">Transmembrane</keyword>
<evidence type="ECO:0000313" key="4">
    <source>
        <dbReference type="Proteomes" id="UP000245771"/>
    </source>
</evidence>
<name>A0A316VFS7_9BASI</name>
<organism evidence="3 4">
    <name type="scientific">Meira miltonrushii</name>
    <dbReference type="NCBI Taxonomy" id="1280837"/>
    <lineage>
        <taxon>Eukaryota</taxon>
        <taxon>Fungi</taxon>
        <taxon>Dikarya</taxon>
        <taxon>Basidiomycota</taxon>
        <taxon>Ustilaginomycotina</taxon>
        <taxon>Exobasidiomycetes</taxon>
        <taxon>Exobasidiales</taxon>
        <taxon>Brachybasidiaceae</taxon>
        <taxon>Meira</taxon>
    </lineage>
</organism>
<dbReference type="GeneID" id="37019648"/>
<dbReference type="InParanoid" id="A0A316VFS7"/>
<feature type="region of interest" description="Disordered" evidence="1">
    <location>
        <begin position="105"/>
        <end position="186"/>
    </location>
</feature>
<proteinExistence type="predicted"/>
<feature type="compositionally biased region" description="Polar residues" evidence="1">
    <location>
        <begin position="50"/>
        <end position="69"/>
    </location>
</feature>
<keyword evidence="4" id="KW-1185">Reference proteome</keyword>
<dbReference type="OrthoDB" id="3366645at2759"/>
<evidence type="ECO:0000256" key="1">
    <source>
        <dbReference type="SAM" id="MobiDB-lite"/>
    </source>
</evidence>
<accession>A0A316VFS7</accession>
<feature type="compositionally biased region" description="Polar residues" evidence="1">
    <location>
        <begin position="109"/>
        <end position="124"/>
    </location>
</feature>
<feature type="compositionally biased region" description="Polar residues" evidence="1">
    <location>
        <begin position="151"/>
        <end position="184"/>
    </location>
</feature>
<feature type="compositionally biased region" description="Polar residues" evidence="1">
    <location>
        <begin position="1"/>
        <end position="28"/>
    </location>
</feature>
<reference evidence="3 4" key="1">
    <citation type="journal article" date="2018" name="Mol. Biol. Evol.">
        <title>Broad Genomic Sampling Reveals a Smut Pathogenic Ancestry of the Fungal Clade Ustilaginomycotina.</title>
        <authorList>
            <person name="Kijpornyongpan T."/>
            <person name="Mondo S.J."/>
            <person name="Barry K."/>
            <person name="Sandor L."/>
            <person name="Lee J."/>
            <person name="Lipzen A."/>
            <person name="Pangilinan J."/>
            <person name="LaButti K."/>
            <person name="Hainaut M."/>
            <person name="Henrissat B."/>
            <person name="Grigoriev I.V."/>
            <person name="Spatafora J.W."/>
            <person name="Aime M.C."/>
        </authorList>
    </citation>
    <scope>NUCLEOTIDE SEQUENCE [LARGE SCALE GENOMIC DNA]</scope>
    <source>
        <strain evidence="3 4">MCA 3882</strain>
    </source>
</reference>
<sequence length="260" mass="28337">MANESLTSPVPLSNDSVFIPATSPTSTRGGEGPETVDSAYTLRSNRARSDSATTTVDSQPGRSSIQLSVHTPRRSRAHQLSLLGLHSDGTRILEDGEGASEDVLLTGLSDRSTPNAKSVTTTSKFAMHQDESQFDIGHSSDDEEDEIRLSGLSQERQTGSRSAASPRQNGNYSNHNRQYDNSSTYDDLDLEAADYDPYDDEDDEYGHMGMGEVKLPFESTTKKERIWMWASTGVVIALSLVSIAIAVDWIDWPGDGIGKF</sequence>
<evidence type="ECO:0000256" key="2">
    <source>
        <dbReference type="SAM" id="Phobius"/>
    </source>
</evidence>
<gene>
    <name evidence="3" type="ORF">FA14DRAFT_157001</name>
</gene>
<dbReference type="EMBL" id="KZ819604">
    <property type="protein sequence ID" value="PWN34335.1"/>
    <property type="molecule type" value="Genomic_DNA"/>
</dbReference>
<feature type="region of interest" description="Disordered" evidence="1">
    <location>
        <begin position="1"/>
        <end position="75"/>
    </location>
</feature>
<dbReference type="RefSeq" id="XP_025354637.1">
    <property type="nucleotide sequence ID" value="XM_025497867.1"/>
</dbReference>
<dbReference type="Proteomes" id="UP000245771">
    <property type="component" value="Unassembled WGS sequence"/>
</dbReference>